<keyword evidence="2" id="KW-1185">Reference proteome</keyword>
<comment type="caution">
    <text evidence="1">The sequence shown here is derived from an EMBL/GenBank/DDBJ whole genome shotgun (WGS) entry which is preliminary data.</text>
</comment>
<organism evidence="1 2">
    <name type="scientific">Geodia barretti</name>
    <name type="common">Barrett's horny sponge</name>
    <dbReference type="NCBI Taxonomy" id="519541"/>
    <lineage>
        <taxon>Eukaryota</taxon>
        <taxon>Metazoa</taxon>
        <taxon>Porifera</taxon>
        <taxon>Demospongiae</taxon>
        <taxon>Heteroscleromorpha</taxon>
        <taxon>Tetractinellida</taxon>
        <taxon>Astrophorina</taxon>
        <taxon>Geodiidae</taxon>
        <taxon>Geodia</taxon>
    </lineage>
</organism>
<dbReference type="Proteomes" id="UP001174909">
    <property type="component" value="Unassembled WGS sequence"/>
</dbReference>
<evidence type="ECO:0000313" key="2">
    <source>
        <dbReference type="Proteomes" id="UP001174909"/>
    </source>
</evidence>
<protein>
    <submittedName>
        <fullName evidence="1">Uncharacterized protein</fullName>
    </submittedName>
</protein>
<reference evidence="1" key="1">
    <citation type="submission" date="2023-03" db="EMBL/GenBank/DDBJ databases">
        <authorList>
            <person name="Steffen K."/>
            <person name="Cardenas P."/>
        </authorList>
    </citation>
    <scope>NUCLEOTIDE SEQUENCE</scope>
</reference>
<evidence type="ECO:0000313" key="1">
    <source>
        <dbReference type="EMBL" id="CAI8056471.1"/>
    </source>
</evidence>
<accession>A0AA35XKT9</accession>
<dbReference type="AlphaFoldDB" id="A0AA35XKT9"/>
<gene>
    <name evidence="1" type="ORF">GBAR_LOCUS30773</name>
</gene>
<sequence length="316" mass="35463">MHTVDVGVALFGPFQFPEGLRPVSPVFWVCVRDNPNFRFSKPVTVTIPHFLNLENDDEIQSLGLTFLKAGHNKNAEGLYEFQPTEGEINFQPFQTFGILQNSHFCSLCITCRDNPEVFFKYAYFFITLYNLSTCLTKVDELIAEKKLEHYKKTQVKCKFKKFLTKPALEIVTTQPTHGNIGVEGKTKIFRSEVDHFTKKKTPEKELQAQEQRDLYPPRFQIFLVSSPNDLSLSGSRIRLKGADCELQYDICLDLPDDTNHSLTAPLAIGSTGISFTHTETPGGPTLPELLRLKFPEKVGGAAYAFGVSSSEGLTGP</sequence>
<proteinExistence type="predicted"/>
<dbReference type="EMBL" id="CASHTH010004357">
    <property type="protein sequence ID" value="CAI8056471.1"/>
    <property type="molecule type" value="Genomic_DNA"/>
</dbReference>
<name>A0AA35XKT9_GEOBA</name>